<organism evidence="1 2">
    <name type="scientific">Hymenoscyphus fraxineus</name>
    <dbReference type="NCBI Taxonomy" id="746836"/>
    <lineage>
        <taxon>Eukaryota</taxon>
        <taxon>Fungi</taxon>
        <taxon>Dikarya</taxon>
        <taxon>Ascomycota</taxon>
        <taxon>Pezizomycotina</taxon>
        <taxon>Leotiomycetes</taxon>
        <taxon>Helotiales</taxon>
        <taxon>Helotiaceae</taxon>
        <taxon>Hymenoscyphus</taxon>
    </lineage>
</organism>
<proteinExistence type="predicted"/>
<dbReference type="EMBL" id="CAJVRL010000060">
    <property type="protein sequence ID" value="CAG8955037.1"/>
    <property type="molecule type" value="Genomic_DNA"/>
</dbReference>
<protein>
    <submittedName>
        <fullName evidence="1">Uncharacterized protein</fullName>
    </submittedName>
</protein>
<comment type="caution">
    <text evidence="1">The sequence shown here is derived from an EMBL/GenBank/DDBJ whole genome shotgun (WGS) entry which is preliminary data.</text>
</comment>
<keyword evidence="2" id="KW-1185">Reference proteome</keyword>
<sequence length="66" mass="7154">MMEMGICLLDLLDMVGERKDDSVVDVGMGIMIMDLLMGEVVILEAVELEGYDCDLGIGVLGLKYGI</sequence>
<evidence type="ECO:0000313" key="2">
    <source>
        <dbReference type="Proteomes" id="UP000696280"/>
    </source>
</evidence>
<dbReference type="Proteomes" id="UP000696280">
    <property type="component" value="Unassembled WGS sequence"/>
</dbReference>
<gene>
    <name evidence="1" type="ORF">HYFRA_00007051</name>
</gene>
<evidence type="ECO:0000313" key="1">
    <source>
        <dbReference type="EMBL" id="CAG8955037.1"/>
    </source>
</evidence>
<name>A0A9N9KZX3_9HELO</name>
<accession>A0A9N9KZX3</accession>
<reference evidence="1" key="1">
    <citation type="submission" date="2021-07" db="EMBL/GenBank/DDBJ databases">
        <authorList>
            <person name="Durling M."/>
        </authorList>
    </citation>
    <scope>NUCLEOTIDE SEQUENCE</scope>
</reference>
<dbReference type="AlphaFoldDB" id="A0A9N9KZX3"/>